<dbReference type="SUPFAM" id="SSF51206">
    <property type="entry name" value="cAMP-binding domain-like"/>
    <property type="match status" value="1"/>
</dbReference>
<dbReference type="Gene3D" id="1.10.10.10">
    <property type="entry name" value="Winged helix-like DNA-binding domain superfamily/Winged helix DNA-binding domain"/>
    <property type="match status" value="1"/>
</dbReference>
<dbReference type="InterPro" id="IPR050397">
    <property type="entry name" value="Env_Response_Regulators"/>
</dbReference>
<keyword evidence="2" id="KW-0238">DNA-binding</keyword>
<evidence type="ECO:0000313" key="6">
    <source>
        <dbReference type="EMBL" id="QYO78315.1"/>
    </source>
</evidence>
<dbReference type="SMART" id="SM00419">
    <property type="entry name" value="HTH_CRP"/>
    <property type="match status" value="1"/>
</dbReference>
<evidence type="ECO:0000259" key="4">
    <source>
        <dbReference type="PROSITE" id="PS50042"/>
    </source>
</evidence>
<evidence type="ECO:0000256" key="1">
    <source>
        <dbReference type="ARBA" id="ARBA00023015"/>
    </source>
</evidence>
<dbReference type="Proteomes" id="UP000825799">
    <property type="component" value="Chromosome"/>
</dbReference>
<dbReference type="Pfam" id="PF00027">
    <property type="entry name" value="cNMP_binding"/>
    <property type="match status" value="1"/>
</dbReference>
<evidence type="ECO:0000313" key="7">
    <source>
        <dbReference type="Proteomes" id="UP000825799"/>
    </source>
</evidence>
<dbReference type="InterPro" id="IPR012318">
    <property type="entry name" value="HTH_CRP"/>
</dbReference>
<dbReference type="EMBL" id="CP080590">
    <property type="protein sequence ID" value="QYO78315.1"/>
    <property type="molecule type" value="Genomic_DNA"/>
</dbReference>
<feature type="domain" description="HTH crp-type" evidence="5">
    <location>
        <begin position="135"/>
        <end position="205"/>
    </location>
</feature>
<keyword evidence="1" id="KW-0805">Transcription regulation</keyword>
<dbReference type="PROSITE" id="PS50042">
    <property type="entry name" value="CNMP_BINDING_3"/>
    <property type="match status" value="1"/>
</dbReference>
<protein>
    <submittedName>
        <fullName evidence="6">Helix-turn-helix domain-containing protein</fullName>
    </submittedName>
</protein>
<dbReference type="InterPro" id="IPR018490">
    <property type="entry name" value="cNMP-bd_dom_sf"/>
</dbReference>
<dbReference type="InterPro" id="IPR036388">
    <property type="entry name" value="WH-like_DNA-bd_sf"/>
</dbReference>
<dbReference type="RefSeq" id="WP_220306794.1">
    <property type="nucleotide sequence ID" value="NZ_CP080590.1"/>
</dbReference>
<organism evidence="6 7">
    <name type="scientific">Devosia salina</name>
    <dbReference type="NCBI Taxonomy" id="2860336"/>
    <lineage>
        <taxon>Bacteria</taxon>
        <taxon>Pseudomonadati</taxon>
        <taxon>Pseudomonadota</taxon>
        <taxon>Alphaproteobacteria</taxon>
        <taxon>Hyphomicrobiales</taxon>
        <taxon>Devosiaceae</taxon>
        <taxon>Devosia</taxon>
    </lineage>
</organism>
<keyword evidence="3" id="KW-0804">Transcription</keyword>
<proteinExistence type="predicted"/>
<dbReference type="CDD" id="cd00092">
    <property type="entry name" value="HTH_CRP"/>
    <property type="match status" value="1"/>
</dbReference>
<evidence type="ECO:0000256" key="3">
    <source>
        <dbReference type="ARBA" id="ARBA00023163"/>
    </source>
</evidence>
<feature type="domain" description="Cyclic nucleotide-binding" evidence="4">
    <location>
        <begin position="32"/>
        <end position="80"/>
    </location>
</feature>
<dbReference type="InterPro" id="IPR036390">
    <property type="entry name" value="WH_DNA-bd_sf"/>
</dbReference>
<dbReference type="InterPro" id="IPR000595">
    <property type="entry name" value="cNMP-bd_dom"/>
</dbReference>
<dbReference type="CDD" id="cd00038">
    <property type="entry name" value="CAP_ED"/>
    <property type="match status" value="1"/>
</dbReference>
<evidence type="ECO:0000256" key="2">
    <source>
        <dbReference type="ARBA" id="ARBA00023125"/>
    </source>
</evidence>
<accession>A0ABX8WJ52</accession>
<reference evidence="6 7" key="1">
    <citation type="submission" date="2021-08" db="EMBL/GenBank/DDBJ databases">
        <title>Devosia salina sp. nov., isolated from the South China Sea sediment.</title>
        <authorList>
            <person name="Zhou Z."/>
        </authorList>
    </citation>
    <scope>NUCLEOTIDE SEQUENCE [LARGE SCALE GENOMIC DNA]</scope>
    <source>
        <strain evidence="6 7">SCS-3</strain>
    </source>
</reference>
<dbReference type="PRINTS" id="PR00034">
    <property type="entry name" value="HTHCRP"/>
</dbReference>
<keyword evidence="7" id="KW-1185">Reference proteome</keyword>
<dbReference type="PANTHER" id="PTHR24567">
    <property type="entry name" value="CRP FAMILY TRANSCRIPTIONAL REGULATORY PROTEIN"/>
    <property type="match status" value="1"/>
</dbReference>
<dbReference type="SUPFAM" id="SSF46785">
    <property type="entry name" value="Winged helix' DNA-binding domain"/>
    <property type="match status" value="1"/>
</dbReference>
<sequence>MNFHFHRQGEDTQPGGMTPYIARRAQDALSIYRTNSEVYGQGEPSGSLYRVEFGCVRIGRVTADGRRQLCSFCFAGDVFGWESDDEHHFFAEAVEETGIRILRPGRDSEASIALFPLVLKSLRRIQEHLLVLGGTKVDERLADFLCEMAERQGDECLVRLPMPRSDVGDYLGVSFETVSRILRRFKERGIIRIPDTHSVEILDMDCLHEISGRASV</sequence>
<name>A0ABX8WJ52_9HYPH</name>
<evidence type="ECO:0000259" key="5">
    <source>
        <dbReference type="PROSITE" id="PS51063"/>
    </source>
</evidence>
<dbReference type="PROSITE" id="PS51063">
    <property type="entry name" value="HTH_CRP_2"/>
    <property type="match status" value="1"/>
</dbReference>
<dbReference type="PANTHER" id="PTHR24567:SF75">
    <property type="entry name" value="FUMARATE AND NITRATE REDUCTION REGULATORY PROTEIN"/>
    <property type="match status" value="1"/>
</dbReference>
<dbReference type="Pfam" id="PF13545">
    <property type="entry name" value="HTH_Crp_2"/>
    <property type="match status" value="1"/>
</dbReference>
<dbReference type="Gene3D" id="2.60.120.10">
    <property type="entry name" value="Jelly Rolls"/>
    <property type="match status" value="1"/>
</dbReference>
<gene>
    <name evidence="6" type="ORF">K1X15_07125</name>
</gene>
<dbReference type="InterPro" id="IPR014710">
    <property type="entry name" value="RmlC-like_jellyroll"/>
</dbReference>